<keyword evidence="16" id="KW-1185">Reference proteome</keyword>
<dbReference type="Gene3D" id="3.90.190.20">
    <property type="entry name" value="Mur ligase, C-terminal domain"/>
    <property type="match status" value="1"/>
</dbReference>
<proteinExistence type="inferred from homology"/>
<dbReference type="InterPro" id="IPR000713">
    <property type="entry name" value="Mur_ligase_N"/>
</dbReference>
<dbReference type="GO" id="GO:0008360">
    <property type="term" value="P:regulation of cell shape"/>
    <property type="evidence" value="ECO:0007669"/>
    <property type="project" value="UniProtKB-KW"/>
</dbReference>
<dbReference type="SUPFAM" id="SSF63418">
    <property type="entry name" value="MurE/MurF N-terminal domain"/>
    <property type="match status" value="1"/>
</dbReference>
<keyword evidence="9 10" id="KW-0961">Cell wall biogenesis/degradation</keyword>
<accession>A0A330L1I3</accession>
<keyword evidence="6 10" id="KW-0133">Cell shape</keyword>
<evidence type="ECO:0000256" key="4">
    <source>
        <dbReference type="ARBA" id="ARBA00022741"/>
    </source>
</evidence>
<evidence type="ECO:0000256" key="3">
    <source>
        <dbReference type="ARBA" id="ARBA00022618"/>
    </source>
</evidence>
<keyword evidence="4 10" id="KW-0547">Nucleotide-binding</keyword>
<evidence type="ECO:0000259" key="13">
    <source>
        <dbReference type="Pfam" id="PF02875"/>
    </source>
</evidence>
<evidence type="ECO:0000313" key="15">
    <source>
        <dbReference type="EMBL" id="SPP63618.1"/>
    </source>
</evidence>
<evidence type="ECO:0000256" key="2">
    <source>
        <dbReference type="ARBA" id="ARBA00022598"/>
    </source>
</evidence>
<evidence type="ECO:0000256" key="6">
    <source>
        <dbReference type="ARBA" id="ARBA00022960"/>
    </source>
</evidence>
<dbReference type="Gene3D" id="3.40.1190.10">
    <property type="entry name" value="Mur-like, catalytic domain"/>
    <property type="match status" value="1"/>
</dbReference>
<evidence type="ECO:0000256" key="8">
    <source>
        <dbReference type="ARBA" id="ARBA00023306"/>
    </source>
</evidence>
<dbReference type="EC" id="6.3.2.10" evidence="10 11"/>
<keyword evidence="7 10" id="KW-0573">Peptidoglycan synthesis</keyword>
<sequence>MIMPLLTGEELREVISVKMLSGDAPRWAKQRIRQLSLDSRAIRAGDLFIAIRGDKFDGHDYVAAALSRGAVGAIVHDSYVVPPALLTAGPKSAPPFILGVRDPLFAYQQLATHHRSRFDIPLVAVTGSNGKTTTKEMVASVMGQRWRVLKTESNFNNRIGVPHTLLRLTGRHEAAVIEMGVDNLGQTTRLCEIARPTIGVITNIGPDHLEFFGSMEGSAQAKAELLDLLPPDGTAILNADDPYFDYLAARAQCRVVSFGYSPKADVRALHEKSDGRDGTMFRLLLPGKVRHTIVRIKVQGSHNVTNALAAAAVGTVLGVSGAVIAQGLSRFRPAAMRSQVVMSHGIRVINDCYNANPASMKAAVQLLAQAGSGRTTIAVLGDMLELGSGAMRMHEEVGAFVAQQGISRLIACGPLGRGLADGARRAGMDPARVQELPDAVAAAAAVKTMAVSGDVVLVKASRGMKMEQVVDALQGVKRVSKKAS</sequence>
<dbReference type="UniPathway" id="UPA00219"/>
<dbReference type="HAMAP" id="MF_02019">
    <property type="entry name" value="MurF"/>
    <property type="match status" value="1"/>
</dbReference>
<keyword evidence="5 10" id="KW-0067">ATP-binding</keyword>
<dbReference type="GO" id="GO:0071555">
    <property type="term" value="P:cell wall organization"/>
    <property type="evidence" value="ECO:0007669"/>
    <property type="project" value="UniProtKB-KW"/>
</dbReference>
<dbReference type="GO" id="GO:0051301">
    <property type="term" value="P:cell division"/>
    <property type="evidence" value="ECO:0007669"/>
    <property type="project" value="UniProtKB-KW"/>
</dbReference>
<feature type="domain" description="Mur ligase C-terminal" evidence="13">
    <location>
        <begin position="336"/>
        <end position="462"/>
    </location>
</feature>
<keyword evidence="2 10" id="KW-0436">Ligase</keyword>
<dbReference type="InParanoid" id="A0A330L1I3"/>
<evidence type="ECO:0000256" key="11">
    <source>
        <dbReference type="RuleBase" id="RU004136"/>
    </source>
</evidence>
<dbReference type="AlphaFoldDB" id="A0A330L1I3"/>
<dbReference type="Gene3D" id="3.40.1390.10">
    <property type="entry name" value="MurE/MurF, N-terminal domain"/>
    <property type="match status" value="1"/>
</dbReference>
<gene>
    <name evidence="10 15" type="primary">murF</name>
    <name evidence="15" type="ORF">NITLEN_10704</name>
</gene>
<dbReference type="InterPro" id="IPR051046">
    <property type="entry name" value="MurCDEF_CellWall_CoF430Synth"/>
</dbReference>
<dbReference type="Pfam" id="PF02875">
    <property type="entry name" value="Mur_ligase_C"/>
    <property type="match status" value="1"/>
</dbReference>
<dbReference type="EMBL" id="OUNR01000001">
    <property type="protein sequence ID" value="SPP63618.1"/>
    <property type="molecule type" value="Genomic_DNA"/>
</dbReference>
<feature type="binding site" evidence="10">
    <location>
        <begin position="127"/>
        <end position="133"/>
    </location>
    <ligand>
        <name>ATP</name>
        <dbReference type="ChEBI" id="CHEBI:30616"/>
    </ligand>
</feature>
<dbReference type="InterPro" id="IPR036615">
    <property type="entry name" value="Mur_ligase_C_dom_sf"/>
</dbReference>
<dbReference type="GO" id="GO:0009252">
    <property type="term" value="P:peptidoglycan biosynthetic process"/>
    <property type="evidence" value="ECO:0007669"/>
    <property type="project" value="UniProtKB-UniRule"/>
</dbReference>
<organism evidence="15 16">
    <name type="scientific">Nitrospira lenta</name>
    <dbReference type="NCBI Taxonomy" id="1436998"/>
    <lineage>
        <taxon>Bacteria</taxon>
        <taxon>Pseudomonadati</taxon>
        <taxon>Nitrospirota</taxon>
        <taxon>Nitrospiria</taxon>
        <taxon>Nitrospirales</taxon>
        <taxon>Nitrospiraceae</taxon>
        <taxon>Nitrospira</taxon>
    </lineage>
</organism>
<dbReference type="InterPro" id="IPR005863">
    <property type="entry name" value="UDP-N-AcMur_synth"/>
</dbReference>
<dbReference type="Proteomes" id="UP000248168">
    <property type="component" value="Unassembled WGS sequence"/>
</dbReference>
<keyword evidence="1 10" id="KW-0963">Cytoplasm</keyword>
<evidence type="ECO:0000259" key="14">
    <source>
        <dbReference type="Pfam" id="PF08245"/>
    </source>
</evidence>
<comment type="pathway">
    <text evidence="10 11">Cell wall biogenesis; peptidoglycan biosynthesis.</text>
</comment>
<evidence type="ECO:0000256" key="1">
    <source>
        <dbReference type="ARBA" id="ARBA00022490"/>
    </source>
</evidence>
<dbReference type="GO" id="GO:0008766">
    <property type="term" value="F:UDP-N-acetylmuramoylalanyl-D-glutamyl-2,6-diaminopimelate-D-alanyl-D-alanine ligase activity"/>
    <property type="evidence" value="ECO:0007669"/>
    <property type="project" value="RHEA"/>
</dbReference>
<dbReference type="GO" id="GO:0005737">
    <property type="term" value="C:cytoplasm"/>
    <property type="evidence" value="ECO:0007669"/>
    <property type="project" value="UniProtKB-SubCell"/>
</dbReference>
<evidence type="ECO:0000256" key="10">
    <source>
        <dbReference type="HAMAP-Rule" id="MF_02019"/>
    </source>
</evidence>
<keyword evidence="8 10" id="KW-0131">Cell cycle</keyword>
<dbReference type="GO" id="GO:0005524">
    <property type="term" value="F:ATP binding"/>
    <property type="evidence" value="ECO:0007669"/>
    <property type="project" value="UniProtKB-UniRule"/>
</dbReference>
<dbReference type="PANTHER" id="PTHR43024:SF1">
    <property type="entry name" value="UDP-N-ACETYLMURAMOYL-TRIPEPTIDE--D-ALANYL-D-ALANINE LIGASE"/>
    <property type="match status" value="1"/>
</dbReference>
<dbReference type="Pfam" id="PF08245">
    <property type="entry name" value="Mur_ligase_M"/>
    <property type="match status" value="1"/>
</dbReference>
<protein>
    <recommendedName>
        <fullName evidence="10 11">UDP-N-acetylmuramoyl-tripeptide--D-alanyl-D-alanine ligase</fullName>
        <ecNumber evidence="10 11">6.3.2.10</ecNumber>
    </recommendedName>
    <alternativeName>
        <fullName evidence="10">D-alanyl-D-alanine-adding enzyme</fullName>
    </alternativeName>
</protein>
<dbReference type="InterPro" id="IPR035911">
    <property type="entry name" value="MurE/MurF_N"/>
</dbReference>
<dbReference type="SUPFAM" id="SSF53623">
    <property type="entry name" value="MurD-like peptide ligases, catalytic domain"/>
    <property type="match status" value="1"/>
</dbReference>
<evidence type="ECO:0000256" key="9">
    <source>
        <dbReference type="ARBA" id="ARBA00023316"/>
    </source>
</evidence>
<dbReference type="Pfam" id="PF01225">
    <property type="entry name" value="Mur_ligase"/>
    <property type="match status" value="1"/>
</dbReference>
<dbReference type="NCBIfam" id="TIGR01143">
    <property type="entry name" value="murF"/>
    <property type="match status" value="1"/>
</dbReference>
<dbReference type="InterPro" id="IPR036565">
    <property type="entry name" value="Mur-like_cat_sf"/>
</dbReference>
<dbReference type="FunCoup" id="A0A330L1I3">
    <property type="interactions" value="395"/>
</dbReference>
<dbReference type="InterPro" id="IPR013221">
    <property type="entry name" value="Mur_ligase_cen"/>
</dbReference>
<reference evidence="16" key="1">
    <citation type="submission" date="2018-04" db="EMBL/GenBank/DDBJ databases">
        <authorList>
            <person name="Lucker S."/>
            <person name="Sakoula D."/>
        </authorList>
    </citation>
    <scope>NUCLEOTIDE SEQUENCE [LARGE SCALE GENOMIC DNA]</scope>
</reference>
<comment type="subcellular location">
    <subcellularLocation>
        <location evidence="10 11">Cytoplasm</location>
    </subcellularLocation>
</comment>
<evidence type="ECO:0000259" key="12">
    <source>
        <dbReference type="Pfam" id="PF01225"/>
    </source>
</evidence>
<comment type="function">
    <text evidence="10 11">Involved in cell wall formation. Catalyzes the final step in the synthesis of UDP-N-acetylmuramoyl-pentapeptide, the precursor of murein.</text>
</comment>
<dbReference type="GO" id="GO:0047480">
    <property type="term" value="F:UDP-N-acetylmuramoyl-tripeptide-D-alanyl-D-alanine ligase activity"/>
    <property type="evidence" value="ECO:0007669"/>
    <property type="project" value="UniProtKB-UniRule"/>
</dbReference>
<comment type="catalytic activity">
    <reaction evidence="10 11">
        <text>D-alanyl-D-alanine + UDP-N-acetyl-alpha-D-muramoyl-L-alanyl-gamma-D-glutamyl-meso-2,6-diaminopimelate + ATP = UDP-N-acetyl-alpha-D-muramoyl-L-alanyl-gamma-D-glutamyl-meso-2,6-diaminopimeloyl-D-alanyl-D-alanine + ADP + phosphate + H(+)</text>
        <dbReference type="Rhea" id="RHEA:28374"/>
        <dbReference type="ChEBI" id="CHEBI:15378"/>
        <dbReference type="ChEBI" id="CHEBI:30616"/>
        <dbReference type="ChEBI" id="CHEBI:43474"/>
        <dbReference type="ChEBI" id="CHEBI:57822"/>
        <dbReference type="ChEBI" id="CHEBI:61386"/>
        <dbReference type="ChEBI" id="CHEBI:83905"/>
        <dbReference type="ChEBI" id="CHEBI:456216"/>
        <dbReference type="EC" id="6.3.2.10"/>
    </reaction>
</comment>
<dbReference type="PANTHER" id="PTHR43024">
    <property type="entry name" value="UDP-N-ACETYLMURAMOYL-TRIPEPTIDE--D-ALANYL-D-ALANINE LIGASE"/>
    <property type="match status" value="1"/>
</dbReference>
<dbReference type="SUPFAM" id="SSF53244">
    <property type="entry name" value="MurD-like peptide ligases, peptide-binding domain"/>
    <property type="match status" value="1"/>
</dbReference>
<dbReference type="InterPro" id="IPR004101">
    <property type="entry name" value="Mur_ligase_C"/>
</dbReference>
<feature type="domain" description="Mur ligase N-terminal catalytic" evidence="12">
    <location>
        <begin position="32"/>
        <end position="79"/>
    </location>
</feature>
<feature type="domain" description="Mur ligase central" evidence="14">
    <location>
        <begin position="125"/>
        <end position="313"/>
    </location>
</feature>
<name>A0A330L1I3_9BACT</name>
<comment type="similarity">
    <text evidence="10">Belongs to the MurCDEF family. MurF subfamily.</text>
</comment>
<keyword evidence="3 10" id="KW-0132">Cell division</keyword>
<evidence type="ECO:0000313" key="16">
    <source>
        <dbReference type="Proteomes" id="UP000248168"/>
    </source>
</evidence>
<evidence type="ECO:0000256" key="5">
    <source>
        <dbReference type="ARBA" id="ARBA00022840"/>
    </source>
</evidence>
<evidence type="ECO:0000256" key="7">
    <source>
        <dbReference type="ARBA" id="ARBA00022984"/>
    </source>
</evidence>